<dbReference type="CDD" id="cd10147">
    <property type="entry name" value="Wzt_C-like"/>
    <property type="match status" value="1"/>
</dbReference>
<evidence type="ECO:0000256" key="2">
    <source>
        <dbReference type="ARBA" id="ARBA00022448"/>
    </source>
</evidence>
<protein>
    <recommendedName>
        <fullName evidence="5">ABC transporter domain-containing protein</fullName>
    </recommendedName>
</protein>
<accession>A0A1F6YTQ8</accession>
<keyword evidence="2" id="KW-0813">Transport</keyword>
<comment type="caution">
    <text evidence="6">The sequence shown here is derived from an EMBL/GenBank/DDBJ whole genome shotgun (WGS) entry which is preliminary data.</text>
</comment>
<organism evidence="6 7">
    <name type="scientific">Candidatus Nomurabacteria bacterium RIFOXYB1_FULL_39_16</name>
    <dbReference type="NCBI Taxonomy" id="1801803"/>
    <lineage>
        <taxon>Bacteria</taxon>
        <taxon>Candidatus Nomuraibacteriota</taxon>
    </lineage>
</organism>
<dbReference type="Gene3D" id="3.40.50.300">
    <property type="entry name" value="P-loop containing nucleotide triphosphate hydrolases"/>
    <property type="match status" value="1"/>
</dbReference>
<dbReference type="GO" id="GO:0016020">
    <property type="term" value="C:membrane"/>
    <property type="evidence" value="ECO:0007669"/>
    <property type="project" value="InterPro"/>
</dbReference>
<proteinExistence type="inferred from homology"/>
<sequence>MTPIIEVKGLSKKYKIGEAQPYLTLRDTLAGLFTHPFQKIKEGLQKDEFWALKDINFTVEPGEVVGIIGRNGAGKSTLLKILSRITPPTSGEVILRGRVGSLLEVGTGFQQELTGRENIFLNGAILGMSQSEIKKKFNEIVDFAEIEKFINTPVKHYSSGMYMRLAFSIAAHLDPDILIVDEVLAVGDIEFQEKCIGKMDQIAKKEGKTVLFVSHNLDAIRKLCHRCIFVNQGELVFDGQVSEALDKYHNLHESIDLESEGGISKLGRRGSGTIKFTSISILNSQGKKSNFFNLNDKIRFKIKYSILNTVQGLNLIIYFYSTKAEKVVLSEIRQEINPDKIKKGSKGEFIIDVSLTNILPGEYNLQFWLGDRAALKQNHPIHYDYIDKLYRPIMIHDPENTDLGSGIILFPAKIIKNNKDK</sequence>
<dbReference type="EMBL" id="MFWB01000005">
    <property type="protein sequence ID" value="OGJ09769.1"/>
    <property type="molecule type" value="Genomic_DNA"/>
</dbReference>
<dbReference type="STRING" id="1801803.A2356_02190"/>
<gene>
    <name evidence="6" type="ORF">A2356_02190</name>
</gene>
<dbReference type="PANTHER" id="PTHR46743:SF2">
    <property type="entry name" value="TEICHOIC ACIDS EXPORT ATP-BINDING PROTEIN TAGH"/>
    <property type="match status" value="1"/>
</dbReference>
<dbReference type="PROSITE" id="PS50893">
    <property type="entry name" value="ABC_TRANSPORTER_2"/>
    <property type="match status" value="1"/>
</dbReference>
<reference evidence="6 7" key="1">
    <citation type="journal article" date="2016" name="Nat. Commun.">
        <title>Thousands of microbial genomes shed light on interconnected biogeochemical processes in an aquifer system.</title>
        <authorList>
            <person name="Anantharaman K."/>
            <person name="Brown C.T."/>
            <person name="Hug L.A."/>
            <person name="Sharon I."/>
            <person name="Castelle C.J."/>
            <person name="Probst A.J."/>
            <person name="Thomas B.C."/>
            <person name="Singh A."/>
            <person name="Wilkins M.J."/>
            <person name="Karaoz U."/>
            <person name="Brodie E.L."/>
            <person name="Williams K.H."/>
            <person name="Hubbard S.S."/>
            <person name="Banfield J.F."/>
        </authorList>
    </citation>
    <scope>NUCLEOTIDE SEQUENCE [LARGE SCALE GENOMIC DNA]</scope>
</reference>
<dbReference type="Gene3D" id="2.70.50.60">
    <property type="entry name" value="abc- transporter (atp binding component) like domain"/>
    <property type="match status" value="1"/>
</dbReference>
<dbReference type="SUPFAM" id="SSF52540">
    <property type="entry name" value="P-loop containing nucleoside triphosphate hydrolases"/>
    <property type="match status" value="1"/>
</dbReference>
<dbReference type="InterPro" id="IPR015860">
    <property type="entry name" value="ABC_transpr_TagH-like"/>
</dbReference>
<feature type="domain" description="ABC transporter" evidence="5">
    <location>
        <begin position="32"/>
        <end position="257"/>
    </location>
</feature>
<name>A0A1F6YTQ8_9BACT</name>
<dbReference type="AlphaFoldDB" id="A0A1F6YTQ8"/>
<dbReference type="Proteomes" id="UP000177047">
    <property type="component" value="Unassembled WGS sequence"/>
</dbReference>
<dbReference type="InterPro" id="IPR050683">
    <property type="entry name" value="Bact_Polysacc_Export_ATP-bd"/>
</dbReference>
<comment type="similarity">
    <text evidence="1">Belongs to the ABC transporter superfamily.</text>
</comment>
<dbReference type="CDD" id="cd03220">
    <property type="entry name" value="ABC_KpsT_Wzt"/>
    <property type="match status" value="1"/>
</dbReference>
<dbReference type="GO" id="GO:0140359">
    <property type="term" value="F:ABC-type transporter activity"/>
    <property type="evidence" value="ECO:0007669"/>
    <property type="project" value="InterPro"/>
</dbReference>
<dbReference type="InterPro" id="IPR027417">
    <property type="entry name" value="P-loop_NTPase"/>
</dbReference>
<dbReference type="GO" id="GO:0016887">
    <property type="term" value="F:ATP hydrolysis activity"/>
    <property type="evidence" value="ECO:0007669"/>
    <property type="project" value="InterPro"/>
</dbReference>
<evidence type="ECO:0000256" key="1">
    <source>
        <dbReference type="ARBA" id="ARBA00005417"/>
    </source>
</evidence>
<dbReference type="InterPro" id="IPR003439">
    <property type="entry name" value="ABC_transporter-like_ATP-bd"/>
</dbReference>
<dbReference type="InterPro" id="IPR003593">
    <property type="entry name" value="AAA+_ATPase"/>
</dbReference>
<evidence type="ECO:0000313" key="7">
    <source>
        <dbReference type="Proteomes" id="UP000177047"/>
    </source>
</evidence>
<evidence type="ECO:0000259" key="5">
    <source>
        <dbReference type="PROSITE" id="PS50893"/>
    </source>
</evidence>
<dbReference type="Pfam" id="PF00005">
    <property type="entry name" value="ABC_tran"/>
    <property type="match status" value="1"/>
</dbReference>
<evidence type="ECO:0000256" key="4">
    <source>
        <dbReference type="ARBA" id="ARBA00022840"/>
    </source>
</evidence>
<evidence type="ECO:0000256" key="3">
    <source>
        <dbReference type="ARBA" id="ARBA00022741"/>
    </source>
</evidence>
<dbReference type="Pfam" id="PF14524">
    <property type="entry name" value="Wzt_C"/>
    <property type="match status" value="1"/>
</dbReference>
<keyword evidence="4" id="KW-0067">ATP-binding</keyword>
<dbReference type="SMART" id="SM00382">
    <property type="entry name" value="AAA"/>
    <property type="match status" value="1"/>
</dbReference>
<keyword evidence="3" id="KW-0547">Nucleotide-binding</keyword>
<dbReference type="InterPro" id="IPR029439">
    <property type="entry name" value="Wzt_C"/>
</dbReference>
<dbReference type="GO" id="GO:0005524">
    <property type="term" value="F:ATP binding"/>
    <property type="evidence" value="ECO:0007669"/>
    <property type="project" value="UniProtKB-KW"/>
</dbReference>
<evidence type="ECO:0000313" key="6">
    <source>
        <dbReference type="EMBL" id="OGJ09769.1"/>
    </source>
</evidence>
<dbReference type="PANTHER" id="PTHR46743">
    <property type="entry name" value="TEICHOIC ACIDS EXPORT ATP-BINDING PROTEIN TAGH"/>
    <property type="match status" value="1"/>
</dbReference>